<proteinExistence type="predicted"/>
<evidence type="ECO:0000313" key="1">
    <source>
        <dbReference type="EMBL" id="CAH9101056.1"/>
    </source>
</evidence>
<keyword evidence="2" id="KW-1185">Reference proteome</keyword>
<dbReference type="EMBL" id="CAMAPE010000038">
    <property type="protein sequence ID" value="CAH9101056.1"/>
    <property type="molecule type" value="Genomic_DNA"/>
</dbReference>
<name>A0A9P1EFS6_CUSEU</name>
<comment type="caution">
    <text evidence="1">The sequence shown here is derived from an EMBL/GenBank/DDBJ whole genome shotgun (WGS) entry which is preliminary data.</text>
</comment>
<protein>
    <submittedName>
        <fullName evidence="1">Uncharacterized protein</fullName>
    </submittedName>
</protein>
<dbReference type="OrthoDB" id="191139at2759"/>
<sequence>MSSPLFFPFRAILPTANPSDFGELMFKMIADSPLQNPTPLPPINDHTCMTLPAASTEELLVLYSWFKGLIRRL</sequence>
<reference evidence="1" key="1">
    <citation type="submission" date="2022-07" db="EMBL/GenBank/DDBJ databases">
        <authorList>
            <person name="Macas J."/>
            <person name="Novak P."/>
            <person name="Neumann P."/>
        </authorList>
    </citation>
    <scope>NUCLEOTIDE SEQUENCE</scope>
</reference>
<dbReference type="AlphaFoldDB" id="A0A9P1EFS6"/>
<dbReference type="Proteomes" id="UP001152484">
    <property type="component" value="Unassembled WGS sequence"/>
</dbReference>
<evidence type="ECO:0000313" key="2">
    <source>
        <dbReference type="Proteomes" id="UP001152484"/>
    </source>
</evidence>
<gene>
    <name evidence="1" type="ORF">CEURO_LOCUS15219</name>
</gene>
<accession>A0A9P1EFS6</accession>
<organism evidence="1 2">
    <name type="scientific">Cuscuta europaea</name>
    <name type="common">European dodder</name>
    <dbReference type="NCBI Taxonomy" id="41803"/>
    <lineage>
        <taxon>Eukaryota</taxon>
        <taxon>Viridiplantae</taxon>
        <taxon>Streptophyta</taxon>
        <taxon>Embryophyta</taxon>
        <taxon>Tracheophyta</taxon>
        <taxon>Spermatophyta</taxon>
        <taxon>Magnoliopsida</taxon>
        <taxon>eudicotyledons</taxon>
        <taxon>Gunneridae</taxon>
        <taxon>Pentapetalae</taxon>
        <taxon>asterids</taxon>
        <taxon>lamiids</taxon>
        <taxon>Solanales</taxon>
        <taxon>Convolvulaceae</taxon>
        <taxon>Cuscuteae</taxon>
        <taxon>Cuscuta</taxon>
        <taxon>Cuscuta subgen. Cuscuta</taxon>
    </lineage>
</organism>